<dbReference type="Proteomes" id="UP000327157">
    <property type="component" value="Unassembled WGS sequence"/>
</dbReference>
<evidence type="ECO:0000313" key="1">
    <source>
        <dbReference type="EMBL" id="KAB2634028.1"/>
    </source>
</evidence>
<gene>
    <name evidence="2" type="ORF">D8674_039161</name>
    <name evidence="1" type="ORF">D8674_039211</name>
</gene>
<sequence>MTLGGVVVPPTLHNIDEVVEVVVQVGKSFIDLHFETWVSPLVGSSSRALEKVRGTCNSE</sequence>
<accession>A0A5N5I2Z1</accession>
<proteinExistence type="predicted"/>
<organism evidence="2 3">
    <name type="scientific">Pyrus ussuriensis x Pyrus communis</name>
    <dbReference type="NCBI Taxonomy" id="2448454"/>
    <lineage>
        <taxon>Eukaryota</taxon>
        <taxon>Viridiplantae</taxon>
        <taxon>Streptophyta</taxon>
        <taxon>Embryophyta</taxon>
        <taxon>Tracheophyta</taxon>
        <taxon>Spermatophyta</taxon>
        <taxon>Magnoliopsida</taxon>
        <taxon>eudicotyledons</taxon>
        <taxon>Gunneridae</taxon>
        <taxon>Pentapetalae</taxon>
        <taxon>rosids</taxon>
        <taxon>fabids</taxon>
        <taxon>Rosales</taxon>
        <taxon>Rosaceae</taxon>
        <taxon>Amygdaloideae</taxon>
        <taxon>Maleae</taxon>
        <taxon>Pyrus</taxon>
    </lineage>
</organism>
<evidence type="ECO:0000313" key="2">
    <source>
        <dbReference type="EMBL" id="KAB2634545.1"/>
    </source>
</evidence>
<keyword evidence="3" id="KW-1185">Reference proteome</keyword>
<dbReference type="EMBL" id="SMOL01000052">
    <property type="protein sequence ID" value="KAB2634545.1"/>
    <property type="molecule type" value="Genomic_DNA"/>
</dbReference>
<evidence type="ECO:0000313" key="3">
    <source>
        <dbReference type="Proteomes" id="UP000327157"/>
    </source>
</evidence>
<dbReference type="EMBL" id="SMOL01000107">
    <property type="protein sequence ID" value="KAB2634028.1"/>
    <property type="molecule type" value="Genomic_DNA"/>
</dbReference>
<dbReference type="AlphaFoldDB" id="A0A5N5I2Z1"/>
<reference evidence="2 3" key="2">
    <citation type="submission" date="2019-11" db="EMBL/GenBank/DDBJ databases">
        <title>A de novo genome assembly of a pear dwarfing rootstock.</title>
        <authorList>
            <person name="Wang F."/>
            <person name="Wang J."/>
            <person name="Li S."/>
            <person name="Zhang Y."/>
            <person name="Fang M."/>
            <person name="Ma L."/>
            <person name="Zhao Y."/>
            <person name="Jiang S."/>
        </authorList>
    </citation>
    <scope>NUCLEOTIDE SEQUENCE [LARGE SCALE GENOMIC DNA]</scope>
    <source>
        <strain evidence="2">S2</strain>
        <tissue evidence="2">Leaf</tissue>
    </source>
</reference>
<name>A0A5N5I2Z1_9ROSA</name>
<protein>
    <submittedName>
        <fullName evidence="2">Uncharacterized protein</fullName>
    </submittedName>
</protein>
<reference evidence="2 3" key="1">
    <citation type="submission" date="2019-09" db="EMBL/GenBank/DDBJ databases">
        <authorList>
            <person name="Ou C."/>
        </authorList>
    </citation>
    <scope>NUCLEOTIDE SEQUENCE [LARGE SCALE GENOMIC DNA]</scope>
    <source>
        <strain evidence="2">S2</strain>
        <tissue evidence="2">Leaf</tissue>
    </source>
</reference>
<comment type="caution">
    <text evidence="2">The sequence shown here is derived from an EMBL/GenBank/DDBJ whole genome shotgun (WGS) entry which is preliminary data.</text>
</comment>